<dbReference type="GO" id="GO:0071555">
    <property type="term" value="P:cell wall organization"/>
    <property type="evidence" value="ECO:0007669"/>
    <property type="project" value="InterPro"/>
</dbReference>
<feature type="domain" description="Pili assembly chaperone C-terminal" evidence="11">
    <location>
        <begin position="168"/>
        <end position="226"/>
    </location>
</feature>
<dbReference type="InterPro" id="IPR013783">
    <property type="entry name" value="Ig-like_fold"/>
</dbReference>
<dbReference type="SUPFAM" id="SSF49354">
    <property type="entry name" value="PapD-like"/>
    <property type="match status" value="1"/>
</dbReference>
<keyword evidence="5" id="KW-0574">Periplasm</keyword>
<evidence type="ECO:0000256" key="1">
    <source>
        <dbReference type="ARBA" id="ARBA00004418"/>
    </source>
</evidence>
<protein>
    <recommendedName>
        <fullName evidence="14">Molecular chaperone</fullName>
    </recommendedName>
</protein>
<evidence type="ECO:0000259" key="10">
    <source>
        <dbReference type="Pfam" id="PF00345"/>
    </source>
</evidence>
<gene>
    <name evidence="12" type="ORF">GBAG_2940</name>
</gene>
<dbReference type="PROSITE" id="PS00635">
    <property type="entry name" value="PILI_CHAPERONE"/>
    <property type="match status" value="1"/>
</dbReference>
<evidence type="ECO:0000256" key="6">
    <source>
        <dbReference type="ARBA" id="ARBA00023186"/>
    </source>
</evidence>
<accession>A0A085G8D3</accession>
<dbReference type="eggNOG" id="COG3121">
    <property type="taxonomic scope" value="Bacteria"/>
</dbReference>
<dbReference type="PRINTS" id="PR00969">
    <property type="entry name" value="CHAPERONPILI"/>
</dbReference>
<comment type="subcellular location">
    <subcellularLocation>
        <location evidence="1 8">Periplasm</location>
    </subcellularLocation>
</comment>
<dbReference type="SUPFAM" id="SSF49584">
    <property type="entry name" value="Periplasmic chaperone C-domain"/>
    <property type="match status" value="1"/>
</dbReference>
<dbReference type="AlphaFoldDB" id="A0A085G8D3"/>
<feature type="domain" description="Pili assembly chaperone N-terminal" evidence="10">
    <location>
        <begin position="23"/>
        <end position="144"/>
    </location>
</feature>
<comment type="similarity">
    <text evidence="2 8">Belongs to the periplasmic pilus chaperone family.</text>
</comment>
<feature type="signal peptide" evidence="9">
    <location>
        <begin position="1"/>
        <end position="21"/>
    </location>
</feature>
<evidence type="ECO:0000256" key="9">
    <source>
        <dbReference type="SAM" id="SignalP"/>
    </source>
</evidence>
<evidence type="ECO:0000256" key="2">
    <source>
        <dbReference type="ARBA" id="ARBA00007399"/>
    </source>
</evidence>
<comment type="caution">
    <text evidence="12">The sequence shown here is derived from an EMBL/GenBank/DDBJ whole genome shotgun (WGS) entry which is preliminary data.</text>
</comment>
<keyword evidence="6 8" id="KW-0143">Chaperone</keyword>
<dbReference type="InterPro" id="IPR050643">
    <property type="entry name" value="Periplasmic_pilus_chap"/>
</dbReference>
<dbReference type="PANTHER" id="PTHR30251:SF2">
    <property type="entry name" value="FIMBRIAL CHAPERONE YADV-RELATED"/>
    <property type="match status" value="1"/>
</dbReference>
<dbReference type="Proteomes" id="UP000028653">
    <property type="component" value="Unassembled WGS sequence"/>
</dbReference>
<evidence type="ECO:0000256" key="7">
    <source>
        <dbReference type="ARBA" id="ARBA00023319"/>
    </source>
</evidence>
<evidence type="ECO:0000256" key="4">
    <source>
        <dbReference type="ARBA" id="ARBA00022729"/>
    </source>
</evidence>
<evidence type="ECO:0000256" key="5">
    <source>
        <dbReference type="ARBA" id="ARBA00022764"/>
    </source>
</evidence>
<keyword evidence="13" id="KW-1185">Reference proteome</keyword>
<dbReference type="OrthoDB" id="9131059at2"/>
<dbReference type="InterPro" id="IPR018046">
    <property type="entry name" value="Pili_assmbl_chaperone_CS"/>
</dbReference>
<evidence type="ECO:0000313" key="12">
    <source>
        <dbReference type="EMBL" id="KFC79978.1"/>
    </source>
</evidence>
<dbReference type="STRING" id="1006004.GBAG_2940"/>
<evidence type="ECO:0000256" key="3">
    <source>
        <dbReference type="ARBA" id="ARBA00022558"/>
    </source>
</evidence>
<sequence>MNKIITTLLILFSLCSLSVNASLKLGSNRLVYEGDKSDTTLSLKNDDTRAFLVQTWLDTKGNPLLSGIKIPFMIAPALFQMEPNSENLIQLVYFGAGLPKDRESLLWLNIKTVPAVSENEKELNNKMLLAVSNRIKVFYRPAGLQGTSVAAIKSLIWKRDGKQSVAAVNNTPFYVVMNRLILNNKETVVSIETNNTVVPPFGRKVFSLAAQNTDTIAVTWSGINDYSIPSQSYSTVIH</sequence>
<dbReference type="InterPro" id="IPR036316">
    <property type="entry name" value="Pili_assmbl_chap_C_dom_sf"/>
</dbReference>
<organism evidence="12 13">
    <name type="scientific">Buttiauxella agrestis ATCC 33320</name>
    <dbReference type="NCBI Taxonomy" id="1006004"/>
    <lineage>
        <taxon>Bacteria</taxon>
        <taxon>Pseudomonadati</taxon>
        <taxon>Pseudomonadota</taxon>
        <taxon>Gammaproteobacteria</taxon>
        <taxon>Enterobacterales</taxon>
        <taxon>Enterobacteriaceae</taxon>
        <taxon>Buttiauxella</taxon>
    </lineage>
</organism>
<dbReference type="InterPro" id="IPR016148">
    <property type="entry name" value="Pili_assmbl_chaperone_C"/>
</dbReference>
<dbReference type="PANTHER" id="PTHR30251">
    <property type="entry name" value="PILUS ASSEMBLY CHAPERONE"/>
    <property type="match status" value="1"/>
</dbReference>
<dbReference type="InterPro" id="IPR001829">
    <property type="entry name" value="Pili_assmbl_chaperone_bac"/>
</dbReference>
<name>A0A085G8D3_9ENTR</name>
<proteinExistence type="inferred from homology"/>
<dbReference type="InterPro" id="IPR008962">
    <property type="entry name" value="PapD-like_sf"/>
</dbReference>
<dbReference type="Pfam" id="PF02753">
    <property type="entry name" value="PapD_C"/>
    <property type="match status" value="1"/>
</dbReference>
<keyword evidence="3" id="KW-1029">Fimbrium biogenesis</keyword>
<keyword evidence="7" id="KW-0393">Immunoglobulin domain</keyword>
<feature type="chain" id="PRO_5001790854" description="Molecular chaperone" evidence="9">
    <location>
        <begin position="22"/>
        <end position="238"/>
    </location>
</feature>
<evidence type="ECO:0000313" key="13">
    <source>
        <dbReference type="Proteomes" id="UP000028653"/>
    </source>
</evidence>
<evidence type="ECO:0000259" key="11">
    <source>
        <dbReference type="Pfam" id="PF02753"/>
    </source>
</evidence>
<keyword evidence="4 9" id="KW-0732">Signal</keyword>
<dbReference type="RefSeq" id="WP_051873727.1">
    <property type="nucleotide sequence ID" value="NZ_JMPI01000047.1"/>
</dbReference>
<evidence type="ECO:0008006" key="14">
    <source>
        <dbReference type="Google" id="ProtNLM"/>
    </source>
</evidence>
<reference evidence="12 13" key="1">
    <citation type="submission" date="2014-05" db="EMBL/GenBank/DDBJ databases">
        <title>ATOL: Assembling a taxonomically balanced genome-scale reconstruction of the evolutionary history of the Enterobacteriaceae.</title>
        <authorList>
            <person name="Plunkett G.III."/>
            <person name="Neeno-Eckwall E.C."/>
            <person name="Glasner J.D."/>
            <person name="Perna N.T."/>
        </authorList>
    </citation>
    <scope>NUCLEOTIDE SEQUENCE [LARGE SCALE GENOMIC DNA]</scope>
    <source>
        <strain evidence="12 13">ATCC 33320</strain>
    </source>
</reference>
<evidence type="ECO:0000256" key="8">
    <source>
        <dbReference type="RuleBase" id="RU003918"/>
    </source>
</evidence>
<dbReference type="EMBL" id="JMPI01000047">
    <property type="protein sequence ID" value="KFC79978.1"/>
    <property type="molecule type" value="Genomic_DNA"/>
</dbReference>
<dbReference type="Pfam" id="PF00345">
    <property type="entry name" value="PapD_N"/>
    <property type="match status" value="1"/>
</dbReference>
<dbReference type="GO" id="GO:0030288">
    <property type="term" value="C:outer membrane-bounded periplasmic space"/>
    <property type="evidence" value="ECO:0007669"/>
    <property type="project" value="InterPro"/>
</dbReference>
<dbReference type="Gene3D" id="2.60.40.10">
    <property type="entry name" value="Immunoglobulins"/>
    <property type="match status" value="2"/>
</dbReference>
<dbReference type="InterPro" id="IPR016147">
    <property type="entry name" value="Pili_assmbl_chaperone_N"/>
</dbReference>